<dbReference type="Pfam" id="PF00553">
    <property type="entry name" value="CBM_2"/>
    <property type="match status" value="1"/>
</dbReference>
<proteinExistence type="predicted"/>
<feature type="region of interest" description="Disordered" evidence="3">
    <location>
        <begin position="240"/>
        <end position="261"/>
    </location>
</feature>
<dbReference type="SMART" id="SM00637">
    <property type="entry name" value="CBD_II"/>
    <property type="match status" value="1"/>
</dbReference>
<keyword evidence="6" id="KW-1185">Reference proteome</keyword>
<dbReference type="Gene3D" id="2.60.40.290">
    <property type="match status" value="1"/>
</dbReference>
<feature type="domain" description="CBM2" evidence="4">
    <location>
        <begin position="228"/>
        <end position="332"/>
    </location>
</feature>
<accession>A0A0M8QG99</accession>
<dbReference type="Proteomes" id="UP000037773">
    <property type="component" value="Unassembled WGS sequence"/>
</dbReference>
<evidence type="ECO:0000259" key="4">
    <source>
        <dbReference type="PROSITE" id="PS51173"/>
    </source>
</evidence>
<dbReference type="AlphaFoldDB" id="A0A0M8QG99"/>
<dbReference type="Gene3D" id="2.70.50.50">
    <property type="entry name" value="chitin-binding protein cbp21"/>
    <property type="match status" value="1"/>
</dbReference>
<dbReference type="InterPro" id="IPR014756">
    <property type="entry name" value="Ig_E-set"/>
</dbReference>
<dbReference type="PATRIC" id="fig|36816.3.peg.5608"/>
<dbReference type="GO" id="GO:0030247">
    <property type="term" value="F:polysaccharide binding"/>
    <property type="evidence" value="ECO:0007669"/>
    <property type="project" value="UniProtKB-UniRule"/>
</dbReference>
<dbReference type="GO" id="GO:0004553">
    <property type="term" value="F:hydrolase activity, hydrolyzing O-glycosyl compounds"/>
    <property type="evidence" value="ECO:0007669"/>
    <property type="project" value="InterPro"/>
</dbReference>
<keyword evidence="2" id="KW-0624">Polysaccharide degradation</keyword>
<dbReference type="OrthoDB" id="5179374at2"/>
<dbReference type="InterPro" id="IPR012291">
    <property type="entry name" value="CBM2_carb-bd_dom_sf"/>
</dbReference>
<keyword evidence="2" id="KW-0119">Carbohydrate metabolism</keyword>
<evidence type="ECO:0000256" key="2">
    <source>
        <dbReference type="ARBA" id="ARBA00023326"/>
    </source>
</evidence>
<gene>
    <name evidence="5" type="ORF">ADK41_25925</name>
</gene>
<evidence type="ECO:0000313" key="5">
    <source>
        <dbReference type="EMBL" id="KOT34621.1"/>
    </source>
</evidence>
<dbReference type="Pfam" id="PF03067">
    <property type="entry name" value="LPMO_10"/>
    <property type="match status" value="1"/>
</dbReference>
<dbReference type="InterPro" id="IPR001919">
    <property type="entry name" value="CBD2"/>
</dbReference>
<dbReference type="SUPFAM" id="SSF81296">
    <property type="entry name" value="E set domains"/>
    <property type="match status" value="1"/>
</dbReference>
<evidence type="ECO:0000256" key="1">
    <source>
        <dbReference type="ARBA" id="ARBA00022729"/>
    </source>
</evidence>
<dbReference type="InterPro" id="IPR004302">
    <property type="entry name" value="Cellulose/chitin-bd_N"/>
</dbReference>
<dbReference type="GO" id="GO:0000272">
    <property type="term" value="P:polysaccharide catabolic process"/>
    <property type="evidence" value="ECO:0007669"/>
    <property type="project" value="UniProtKB-KW"/>
</dbReference>
<dbReference type="RefSeq" id="WP_051843453.1">
    <property type="nucleotide sequence ID" value="NZ_LGCN01000216.1"/>
</dbReference>
<dbReference type="SUPFAM" id="SSF49384">
    <property type="entry name" value="Carbohydrate-binding domain"/>
    <property type="match status" value="1"/>
</dbReference>
<name>A0A0M8QG99_9ACTN</name>
<organism evidence="5 6">
    <name type="scientific">Streptomyces caelestis</name>
    <dbReference type="NCBI Taxonomy" id="36816"/>
    <lineage>
        <taxon>Bacteria</taxon>
        <taxon>Bacillati</taxon>
        <taxon>Actinomycetota</taxon>
        <taxon>Actinomycetes</taxon>
        <taxon>Kitasatosporales</taxon>
        <taxon>Streptomycetaceae</taxon>
        <taxon>Streptomyces</taxon>
    </lineage>
</organism>
<comment type="caution">
    <text evidence="5">The sequence shown here is derived from an EMBL/GenBank/DDBJ whole genome shotgun (WGS) entry which is preliminary data.</text>
</comment>
<evidence type="ECO:0000313" key="6">
    <source>
        <dbReference type="Proteomes" id="UP000037773"/>
    </source>
</evidence>
<evidence type="ECO:0000256" key="3">
    <source>
        <dbReference type="SAM" id="MobiDB-lite"/>
    </source>
</evidence>
<feature type="region of interest" description="Disordered" evidence="3">
    <location>
        <begin position="180"/>
        <end position="203"/>
    </location>
</feature>
<dbReference type="EMBL" id="LGCN01000216">
    <property type="protein sequence ID" value="KOT34621.1"/>
    <property type="molecule type" value="Genomic_DNA"/>
</dbReference>
<dbReference type="PROSITE" id="PS51173">
    <property type="entry name" value="CBM2"/>
    <property type="match status" value="1"/>
</dbReference>
<protein>
    <submittedName>
        <fullName evidence="5">Chitin-binding protein</fullName>
    </submittedName>
</protein>
<reference evidence="5 6" key="1">
    <citation type="submission" date="2015-07" db="EMBL/GenBank/DDBJ databases">
        <authorList>
            <person name="Noorani M."/>
        </authorList>
    </citation>
    <scope>NUCLEOTIDE SEQUENCE [LARGE SCALE GENOMIC DNA]</scope>
    <source>
        <strain evidence="5 6">NRRL B-24567</strain>
    </source>
</reference>
<sequence>MTTTIREGGAASRPVLPTRTRALFLALVSLLATVPAIGLVVTAGSEAEAHGTPMKPGSRTFLYRQDALTGTGEIKPVNPACTAAARAGGATPFSDRFSVPRSDGAVRIRRFVPDGQLCGGGNTRFTGFDTPGADRPLTHLTAGATVDFSCNTLDAHPGWLHVHATEDGFDPTRALTWADQEEQPSLSVDPPPLHGSPDSRETFSSCSDVVFDGGHGEVTGIREPGAPTGPVPGACTATRRTTGSWNGGHRSEVTVTDNGDVPMLGRMADRTLPDGRRIDGLWGGDATYDGQDVTVHDAGRDGSLGPGRSTTFGHVVFGPGGDAATSLPCRVG</sequence>
<keyword evidence="1" id="KW-0732">Signal</keyword>
<dbReference type="InterPro" id="IPR008965">
    <property type="entry name" value="CBM2/CBM3_carb-bd_dom_sf"/>
</dbReference>